<dbReference type="AlphaFoldDB" id="A0A4R8SPX5"/>
<evidence type="ECO:0000313" key="1">
    <source>
        <dbReference type="EMBL" id="TEA01054.1"/>
    </source>
</evidence>
<accession>A0A4R8SPX5</accession>
<evidence type="ECO:0000313" key="2">
    <source>
        <dbReference type="Proteomes" id="UP000294604"/>
    </source>
</evidence>
<reference evidence="1 2" key="1">
    <citation type="journal article" date="2019" name="Sci. Rep.">
        <title>Extended insight into the Mycobacterium chelonae-abscessus complex through whole genome sequencing of Mycobacterium salmoniphilum outbreak and Mycobacterium salmoniphilum-like strains.</title>
        <authorList>
            <person name="Behra P.R.K."/>
            <person name="Das S."/>
            <person name="Pettersson B.M.F."/>
            <person name="Shirreff L."/>
            <person name="DuCote T."/>
            <person name="Jacobsson K.G."/>
            <person name="Ennis D.G."/>
            <person name="Kirsebom L.A."/>
        </authorList>
    </citation>
    <scope>NUCLEOTIDE SEQUENCE [LARGE SCALE GENOMIC DNA]</scope>
    <source>
        <strain evidence="1 2">CCUG 60884</strain>
    </source>
</reference>
<sequence length="201" mass="21370">MRFPQQHLAGPLAVAVAVGVELVHGAHRADKPDIGLFVEGGRIDIRRDSDRRQIGDGLDLGGQCQLDDFAGANDIRAEKLLVGQYVVHQCGRVHDHVHGVGQALPGVGLQAEVRVADITREHLEVFSGQRSEVCQQFGIAGVERLLEAAVGRVGVLTANDDDQLALGLVQALKPFQCQVVAQVAVGSGQQHGLRCSGRSGK</sequence>
<comment type="caution">
    <text evidence="1">The sequence shown here is derived from an EMBL/GenBank/DDBJ whole genome shotgun (WGS) entry which is preliminary data.</text>
</comment>
<name>A0A4R8SPX5_9MYCO</name>
<dbReference type="EMBL" id="PECL01000013">
    <property type="protein sequence ID" value="TEA01054.1"/>
    <property type="molecule type" value="Genomic_DNA"/>
</dbReference>
<proteinExistence type="predicted"/>
<protein>
    <submittedName>
        <fullName evidence="1">Uncharacterized protein</fullName>
    </submittedName>
</protein>
<dbReference type="Proteomes" id="UP000294604">
    <property type="component" value="Unassembled WGS sequence"/>
</dbReference>
<organism evidence="1 2">
    <name type="scientific">Mycobacteroides salmoniphilum</name>
    <dbReference type="NCBI Taxonomy" id="404941"/>
    <lineage>
        <taxon>Bacteria</taxon>
        <taxon>Bacillati</taxon>
        <taxon>Actinomycetota</taxon>
        <taxon>Actinomycetes</taxon>
        <taxon>Mycobacteriales</taxon>
        <taxon>Mycobacteriaceae</taxon>
        <taxon>Mycobacteroides</taxon>
    </lineage>
</organism>
<gene>
    <name evidence="1" type="ORF">CCUG60884_04213</name>
</gene>